<name>A0A6L9S762_9ACTN</name>
<reference evidence="1 2" key="1">
    <citation type="submission" date="2020-02" db="EMBL/GenBank/DDBJ databases">
        <authorList>
            <person name="Li X.-J."/>
            <person name="Han X.-M."/>
        </authorList>
    </citation>
    <scope>NUCLEOTIDE SEQUENCE [LARGE SCALE GENOMIC DNA]</scope>
    <source>
        <strain evidence="1 2">CCTCC AB 2017055</strain>
    </source>
</reference>
<gene>
    <name evidence="1" type="ORF">G1H10_12095</name>
</gene>
<organism evidence="1 2">
    <name type="scientific">Phytoactinopolyspora halotolerans</name>
    <dbReference type="NCBI Taxonomy" id="1981512"/>
    <lineage>
        <taxon>Bacteria</taxon>
        <taxon>Bacillati</taxon>
        <taxon>Actinomycetota</taxon>
        <taxon>Actinomycetes</taxon>
        <taxon>Jiangellales</taxon>
        <taxon>Jiangellaceae</taxon>
        <taxon>Phytoactinopolyspora</taxon>
    </lineage>
</organism>
<dbReference type="EMBL" id="JAAGOA010000007">
    <property type="protein sequence ID" value="NEE00909.1"/>
    <property type="molecule type" value="Genomic_DNA"/>
</dbReference>
<keyword evidence="2" id="KW-1185">Reference proteome</keyword>
<evidence type="ECO:0000313" key="2">
    <source>
        <dbReference type="Proteomes" id="UP000475214"/>
    </source>
</evidence>
<dbReference type="Proteomes" id="UP000475214">
    <property type="component" value="Unassembled WGS sequence"/>
</dbReference>
<sequence length="206" mass="22001">MTAAGWWRRNRWGLLALPFVLAAALLTASYRVEEWWWLARPREAVDAGVGAWVEFTDTLYDRSGEVPIEVSVRLAGVEDAAVPFGRPGDDLQLPAGTRGAAVMLDLRADADAPLTGCRLSVVSADGTEYAYQATSPSMVQAGSPCVPPETPGPSLDLIDGLGTGDGEPRPARWSAAPVVVVPADAEIVEVRLTWGAPRYLAFRTSP</sequence>
<protein>
    <submittedName>
        <fullName evidence="1">Uncharacterized protein</fullName>
    </submittedName>
</protein>
<evidence type="ECO:0000313" key="1">
    <source>
        <dbReference type="EMBL" id="NEE00909.1"/>
    </source>
</evidence>
<comment type="caution">
    <text evidence="1">The sequence shown here is derived from an EMBL/GenBank/DDBJ whole genome shotgun (WGS) entry which is preliminary data.</text>
</comment>
<dbReference type="AlphaFoldDB" id="A0A6L9S762"/>
<dbReference type="RefSeq" id="WP_163737520.1">
    <property type="nucleotide sequence ID" value="NZ_JAAGOA010000007.1"/>
</dbReference>
<accession>A0A6L9S762</accession>
<proteinExistence type="predicted"/>